<dbReference type="InterPro" id="IPR010982">
    <property type="entry name" value="Lambda_DNA-bd_dom_sf"/>
</dbReference>
<dbReference type="InterPro" id="IPR028082">
    <property type="entry name" value="Peripla_BP_I"/>
</dbReference>
<organism evidence="5 6">
    <name type="scientific">Nocardioides gansuensis</name>
    <dbReference type="NCBI Taxonomy" id="2138300"/>
    <lineage>
        <taxon>Bacteria</taxon>
        <taxon>Bacillati</taxon>
        <taxon>Actinomycetota</taxon>
        <taxon>Actinomycetes</taxon>
        <taxon>Propionibacteriales</taxon>
        <taxon>Nocardioidaceae</taxon>
        <taxon>Nocardioides</taxon>
    </lineage>
</organism>
<proteinExistence type="predicted"/>
<feature type="domain" description="HTH lacI-type" evidence="4">
    <location>
        <begin position="1"/>
        <end position="53"/>
    </location>
</feature>
<keyword evidence="2" id="KW-0238">DNA-binding</keyword>
<dbReference type="PANTHER" id="PTHR30146:SF109">
    <property type="entry name" value="HTH-TYPE TRANSCRIPTIONAL REGULATOR GALS"/>
    <property type="match status" value="1"/>
</dbReference>
<dbReference type="PROSITE" id="PS50932">
    <property type="entry name" value="HTH_LACI_2"/>
    <property type="match status" value="1"/>
</dbReference>
<dbReference type="CDD" id="cd01392">
    <property type="entry name" value="HTH_LacI"/>
    <property type="match status" value="1"/>
</dbReference>
<accession>A0A2T8F7C1</accession>
<dbReference type="AlphaFoldDB" id="A0A2T8F7C1"/>
<evidence type="ECO:0000259" key="4">
    <source>
        <dbReference type="PROSITE" id="PS50932"/>
    </source>
</evidence>
<comment type="caution">
    <text evidence="5">The sequence shown here is derived from an EMBL/GenBank/DDBJ whole genome shotgun (WGS) entry which is preliminary data.</text>
</comment>
<gene>
    <name evidence="5" type="ORF">DDE18_16545</name>
</gene>
<dbReference type="SUPFAM" id="SSF53822">
    <property type="entry name" value="Periplasmic binding protein-like I"/>
    <property type="match status" value="1"/>
</dbReference>
<evidence type="ECO:0000313" key="5">
    <source>
        <dbReference type="EMBL" id="PVG81612.1"/>
    </source>
</evidence>
<dbReference type="Pfam" id="PF13377">
    <property type="entry name" value="Peripla_BP_3"/>
    <property type="match status" value="1"/>
</dbReference>
<evidence type="ECO:0000256" key="2">
    <source>
        <dbReference type="ARBA" id="ARBA00023125"/>
    </source>
</evidence>
<dbReference type="EMBL" id="QDGZ01000007">
    <property type="protein sequence ID" value="PVG81612.1"/>
    <property type="molecule type" value="Genomic_DNA"/>
</dbReference>
<dbReference type="SMART" id="SM00354">
    <property type="entry name" value="HTH_LACI"/>
    <property type="match status" value="1"/>
</dbReference>
<evidence type="ECO:0000256" key="3">
    <source>
        <dbReference type="ARBA" id="ARBA00023163"/>
    </source>
</evidence>
<sequence>MHDVARVAGVSIKTVSRVVNGEPGVRASTRERVDAAIGQLRFLRNDGASQLRSGRADTIGLIVEDLANPFYSVLAAAVERVTRRHGHLLMTGSGEGLSEQEQSLAAAFLSRRAAGLLVVPTESDHAWLTQEATAGTPLVFLDRPAAGIVADTFLTDNEGGVRSGVEHLAAHGHRHIAFLGDDPAFWTAARRLDGFHTATTALGLRCDRVAMGPHDPAGLVSVLRAWTQGDDPITAILTGNNIVTVAALHAMRAADVRLGLVGFDDFELADLLEPSVTVIAQDPASMGEQAAHMLFQRLAGDTTPPRTVIQATRLVVRESGRLR</sequence>
<keyword evidence="1" id="KW-0805">Transcription regulation</keyword>
<dbReference type="Gene3D" id="1.10.260.40">
    <property type="entry name" value="lambda repressor-like DNA-binding domains"/>
    <property type="match status" value="1"/>
</dbReference>
<protein>
    <submittedName>
        <fullName evidence="5">LacI family transcriptional regulator</fullName>
    </submittedName>
</protein>
<dbReference type="PANTHER" id="PTHR30146">
    <property type="entry name" value="LACI-RELATED TRANSCRIPTIONAL REPRESSOR"/>
    <property type="match status" value="1"/>
</dbReference>
<dbReference type="Proteomes" id="UP000246018">
    <property type="component" value="Unassembled WGS sequence"/>
</dbReference>
<keyword evidence="3" id="KW-0804">Transcription</keyword>
<dbReference type="OrthoDB" id="3595338at2"/>
<dbReference type="InterPro" id="IPR046335">
    <property type="entry name" value="LacI/GalR-like_sensor"/>
</dbReference>
<name>A0A2T8F7C1_9ACTN</name>
<evidence type="ECO:0000313" key="6">
    <source>
        <dbReference type="Proteomes" id="UP000246018"/>
    </source>
</evidence>
<reference evidence="5 6" key="1">
    <citation type="submission" date="2018-04" db="EMBL/GenBank/DDBJ databases">
        <title>Genome of Nocardioides gansuensis WSJ-1.</title>
        <authorList>
            <person name="Wu S."/>
            <person name="Wang G."/>
        </authorList>
    </citation>
    <scope>NUCLEOTIDE SEQUENCE [LARGE SCALE GENOMIC DNA]</scope>
    <source>
        <strain evidence="5 6">WSJ-1</strain>
    </source>
</reference>
<dbReference type="GO" id="GO:0003700">
    <property type="term" value="F:DNA-binding transcription factor activity"/>
    <property type="evidence" value="ECO:0007669"/>
    <property type="project" value="TreeGrafter"/>
</dbReference>
<dbReference type="GO" id="GO:0000976">
    <property type="term" value="F:transcription cis-regulatory region binding"/>
    <property type="evidence" value="ECO:0007669"/>
    <property type="project" value="TreeGrafter"/>
</dbReference>
<dbReference type="SUPFAM" id="SSF47413">
    <property type="entry name" value="lambda repressor-like DNA-binding domains"/>
    <property type="match status" value="1"/>
</dbReference>
<dbReference type="InterPro" id="IPR000843">
    <property type="entry name" value="HTH_LacI"/>
</dbReference>
<dbReference type="Pfam" id="PF00356">
    <property type="entry name" value="LacI"/>
    <property type="match status" value="1"/>
</dbReference>
<dbReference type="CDD" id="cd06267">
    <property type="entry name" value="PBP1_LacI_sugar_binding-like"/>
    <property type="match status" value="1"/>
</dbReference>
<dbReference type="Gene3D" id="3.40.50.2300">
    <property type="match status" value="2"/>
</dbReference>
<keyword evidence="6" id="KW-1185">Reference proteome</keyword>
<dbReference type="PROSITE" id="PS00356">
    <property type="entry name" value="HTH_LACI_1"/>
    <property type="match status" value="1"/>
</dbReference>
<evidence type="ECO:0000256" key="1">
    <source>
        <dbReference type="ARBA" id="ARBA00023015"/>
    </source>
</evidence>